<accession>A0A939LNH7</accession>
<dbReference type="Proteomes" id="UP000664209">
    <property type="component" value="Unassembled WGS sequence"/>
</dbReference>
<evidence type="ECO:0000256" key="1">
    <source>
        <dbReference type="SAM" id="MobiDB-lite"/>
    </source>
</evidence>
<comment type="caution">
    <text evidence="2">The sequence shown here is derived from an EMBL/GenBank/DDBJ whole genome shotgun (WGS) entry which is preliminary data.</text>
</comment>
<dbReference type="EMBL" id="JAGEMK010000002">
    <property type="protein sequence ID" value="MBO1751236.1"/>
    <property type="molecule type" value="Genomic_DNA"/>
</dbReference>
<dbReference type="RefSeq" id="WP_208054909.1">
    <property type="nucleotide sequence ID" value="NZ_JAGEMK010000002.1"/>
</dbReference>
<reference evidence="2" key="1">
    <citation type="submission" date="2021-03" db="EMBL/GenBank/DDBJ databases">
        <title>Actinotalea soli sp. nov., isolated from soil.</title>
        <authorList>
            <person name="Ping W."/>
            <person name="Zhang J."/>
        </authorList>
    </citation>
    <scope>NUCLEOTIDE SEQUENCE</scope>
    <source>
        <strain evidence="2">BY-33</strain>
    </source>
</reference>
<sequence length="83" mass="8791">MKLSVSLAEDDVATLRAFLQAHPDVKGMSGAVQEAVRALREQLVMDDYDAAMDEWDDSEDGALWDATAGDGLTRGAQPGVAAP</sequence>
<evidence type="ECO:0000313" key="2">
    <source>
        <dbReference type="EMBL" id="MBO1751236.1"/>
    </source>
</evidence>
<dbReference type="AlphaFoldDB" id="A0A939LNH7"/>
<proteinExistence type="predicted"/>
<gene>
    <name evidence="2" type="ORF">J4G33_05415</name>
</gene>
<evidence type="ECO:0000313" key="3">
    <source>
        <dbReference type="Proteomes" id="UP000664209"/>
    </source>
</evidence>
<protein>
    <submittedName>
        <fullName evidence="2">Antitoxin</fullName>
    </submittedName>
</protein>
<feature type="region of interest" description="Disordered" evidence="1">
    <location>
        <begin position="61"/>
        <end position="83"/>
    </location>
</feature>
<keyword evidence="3" id="KW-1185">Reference proteome</keyword>
<organism evidence="2 3">
    <name type="scientific">Actinotalea soli</name>
    <dbReference type="NCBI Taxonomy" id="2819234"/>
    <lineage>
        <taxon>Bacteria</taxon>
        <taxon>Bacillati</taxon>
        <taxon>Actinomycetota</taxon>
        <taxon>Actinomycetes</taxon>
        <taxon>Micrococcales</taxon>
        <taxon>Cellulomonadaceae</taxon>
        <taxon>Actinotalea</taxon>
    </lineage>
</organism>
<name>A0A939LNH7_9CELL</name>